<feature type="region of interest" description="Disordered" evidence="1">
    <location>
        <begin position="12"/>
        <end position="53"/>
    </location>
</feature>
<comment type="caution">
    <text evidence="2">The sequence shown here is derived from an EMBL/GenBank/DDBJ whole genome shotgun (WGS) entry which is preliminary data.</text>
</comment>
<evidence type="ECO:0000313" key="2">
    <source>
        <dbReference type="EMBL" id="MBW0462948.1"/>
    </source>
</evidence>
<sequence length="97" mass="11431">MDGIYYHQKYQGMAQKKREESKAEAPVGSPSEPQANRLPNEGKINKKKNWSKSCSPSYSIPIIQKYSMDNVFNMARTWREFKEKEEKQMRQPSFPKK</sequence>
<organism evidence="2 3">
    <name type="scientific">Austropuccinia psidii MF-1</name>
    <dbReference type="NCBI Taxonomy" id="1389203"/>
    <lineage>
        <taxon>Eukaryota</taxon>
        <taxon>Fungi</taxon>
        <taxon>Dikarya</taxon>
        <taxon>Basidiomycota</taxon>
        <taxon>Pucciniomycotina</taxon>
        <taxon>Pucciniomycetes</taxon>
        <taxon>Pucciniales</taxon>
        <taxon>Sphaerophragmiaceae</taxon>
        <taxon>Austropuccinia</taxon>
    </lineage>
</organism>
<protein>
    <submittedName>
        <fullName evidence="2">Uncharacterized protein</fullName>
    </submittedName>
</protein>
<accession>A0A9Q3BCX7</accession>
<proteinExistence type="predicted"/>
<dbReference type="EMBL" id="AVOT02000458">
    <property type="protein sequence ID" value="MBW0462948.1"/>
    <property type="molecule type" value="Genomic_DNA"/>
</dbReference>
<gene>
    <name evidence="2" type="ORF">O181_002663</name>
</gene>
<reference evidence="2" key="1">
    <citation type="submission" date="2021-03" db="EMBL/GenBank/DDBJ databases">
        <title>Draft genome sequence of rust myrtle Austropuccinia psidii MF-1, a brazilian biotype.</title>
        <authorList>
            <person name="Quecine M.C."/>
            <person name="Pachon D.M.R."/>
            <person name="Bonatelli M.L."/>
            <person name="Correr F.H."/>
            <person name="Franceschini L.M."/>
            <person name="Leite T.F."/>
            <person name="Margarido G.R.A."/>
            <person name="Almeida C.A."/>
            <person name="Ferrarezi J.A."/>
            <person name="Labate C.A."/>
        </authorList>
    </citation>
    <scope>NUCLEOTIDE SEQUENCE</scope>
    <source>
        <strain evidence="2">MF-1</strain>
    </source>
</reference>
<evidence type="ECO:0000256" key="1">
    <source>
        <dbReference type="SAM" id="MobiDB-lite"/>
    </source>
</evidence>
<name>A0A9Q3BCX7_9BASI</name>
<dbReference type="Proteomes" id="UP000765509">
    <property type="component" value="Unassembled WGS sequence"/>
</dbReference>
<dbReference type="AlphaFoldDB" id="A0A9Q3BCX7"/>
<evidence type="ECO:0000313" key="3">
    <source>
        <dbReference type="Proteomes" id="UP000765509"/>
    </source>
</evidence>
<keyword evidence="3" id="KW-1185">Reference proteome</keyword>